<keyword evidence="6" id="KW-0418">Kinase</keyword>
<dbReference type="HAMAP" id="MF_00456">
    <property type="entry name" value="ProB"/>
    <property type="match status" value="1"/>
</dbReference>
<dbReference type="InterPro" id="IPR001057">
    <property type="entry name" value="Glu/AcGlu_kinase"/>
</dbReference>
<keyword evidence="7" id="KW-0067">ATP-binding</keyword>
<dbReference type="InterPro" id="IPR005715">
    <property type="entry name" value="Glu_5kinase/COase_Synthase"/>
</dbReference>
<dbReference type="CDD" id="cd04242">
    <property type="entry name" value="AAK_G5K_ProB"/>
    <property type="match status" value="1"/>
</dbReference>
<dbReference type="InterPro" id="IPR015947">
    <property type="entry name" value="PUA-like_sf"/>
</dbReference>
<protein>
    <recommendedName>
        <fullName evidence="8">Aspartate/glutamate/uridylate kinase domain-containing protein</fullName>
    </recommendedName>
</protein>
<evidence type="ECO:0000256" key="5">
    <source>
        <dbReference type="ARBA" id="ARBA00022741"/>
    </source>
</evidence>
<dbReference type="GO" id="GO:0005524">
    <property type="term" value="F:ATP binding"/>
    <property type="evidence" value="ECO:0007669"/>
    <property type="project" value="UniProtKB-KW"/>
</dbReference>
<feature type="domain" description="Aspartate/glutamate/uridylate kinase" evidence="8">
    <location>
        <begin position="43"/>
        <end position="277"/>
    </location>
</feature>
<dbReference type="NCBIfam" id="TIGR01027">
    <property type="entry name" value="proB"/>
    <property type="match status" value="1"/>
</dbReference>
<keyword evidence="3" id="KW-0641">Proline biosynthesis</keyword>
<dbReference type="InterPro" id="IPR036393">
    <property type="entry name" value="AceGlu_kinase-like_sf"/>
</dbReference>
<dbReference type="PIRSF" id="PIRSF000729">
    <property type="entry name" value="GK"/>
    <property type="match status" value="1"/>
</dbReference>
<dbReference type="InterPro" id="IPR001048">
    <property type="entry name" value="Asp/Glu/Uridylate_kinase"/>
</dbReference>
<dbReference type="PROSITE" id="PS00902">
    <property type="entry name" value="GLUTAMATE_5_KINASE"/>
    <property type="match status" value="1"/>
</dbReference>
<dbReference type="PRINTS" id="PR00474">
    <property type="entry name" value="GLU5KINASE"/>
</dbReference>
<dbReference type="EMBL" id="HBFX01011395">
    <property type="protein sequence ID" value="CAD8952187.1"/>
    <property type="molecule type" value="Transcribed_RNA"/>
</dbReference>
<evidence type="ECO:0000256" key="4">
    <source>
        <dbReference type="ARBA" id="ARBA00022679"/>
    </source>
</evidence>
<dbReference type="EMBL" id="HBFK01037325">
    <property type="protein sequence ID" value="CAD8756099.1"/>
    <property type="molecule type" value="Transcribed_RNA"/>
</dbReference>
<keyword evidence="4" id="KW-0808">Transferase</keyword>
<evidence type="ECO:0000256" key="7">
    <source>
        <dbReference type="ARBA" id="ARBA00022840"/>
    </source>
</evidence>
<keyword evidence="1" id="KW-0963">Cytoplasm</keyword>
<dbReference type="GO" id="GO:0003723">
    <property type="term" value="F:RNA binding"/>
    <property type="evidence" value="ECO:0007669"/>
    <property type="project" value="InterPro"/>
</dbReference>
<evidence type="ECO:0000313" key="9">
    <source>
        <dbReference type="EMBL" id="CAD8756099.1"/>
    </source>
</evidence>
<accession>A0A6U4ICY5</accession>
<evidence type="ECO:0000256" key="6">
    <source>
        <dbReference type="ARBA" id="ARBA00022777"/>
    </source>
</evidence>
<keyword evidence="2" id="KW-0028">Amino-acid biosynthesis</keyword>
<reference evidence="10" key="1">
    <citation type="submission" date="2021-01" db="EMBL/GenBank/DDBJ databases">
        <authorList>
            <person name="Corre E."/>
            <person name="Pelletier E."/>
            <person name="Niang G."/>
            <person name="Scheremetjew M."/>
            <person name="Finn R."/>
            <person name="Kale V."/>
            <person name="Holt S."/>
            <person name="Cochrane G."/>
            <person name="Meng A."/>
            <person name="Brown T."/>
            <person name="Cohen L."/>
        </authorList>
    </citation>
    <scope>NUCLEOTIDE SEQUENCE</scope>
    <source>
        <strain evidence="9">CCMP441</strain>
        <strain evidence="10">CCMP644</strain>
    </source>
</reference>
<sequence>MQPSLLRQYCGRGAAWGLSRHLSTSNGIDLNAPVPRQSIACANRVVIKVGTAVVAKGDGRLALARMGGLVEEITQLKRSGKEVMLVSSGAIGVGRWRTGMKKADVKDTPENSIDRQVCAATGQEVLMSTYDMMFQRMGMKCAQVLITQYDFINQNRFFALTDTISRIARLGIIPIINENDVVTGSHFGDSPQVFKDNDTLAALLASGTDCDGLALLTDVEGVYNKPPGQPGAQRIPVFSDKHAVEIGAASGMGRGGMASKIAAASLAANGGVNTVVASGNNWENIRRVFQGEDIGTLFEAKDRPTKSQRWLSFFMETAGEVTISQAAQDRLMGSPDAKLTLNDVLGVDGHFEALEPVRLLDHTGQEFGMGVTHLGAEDIHTTLNSEQDNLGAELHKLDLMKAGEMYVEDKV</sequence>
<dbReference type="Gene3D" id="2.30.130.10">
    <property type="entry name" value="PUA domain"/>
    <property type="match status" value="1"/>
</dbReference>
<dbReference type="GO" id="GO:0004349">
    <property type="term" value="F:glutamate 5-kinase activity"/>
    <property type="evidence" value="ECO:0007669"/>
    <property type="project" value="InterPro"/>
</dbReference>
<evidence type="ECO:0000256" key="3">
    <source>
        <dbReference type="ARBA" id="ARBA00022650"/>
    </source>
</evidence>
<dbReference type="InterPro" id="IPR036974">
    <property type="entry name" value="PUA_sf"/>
</dbReference>
<evidence type="ECO:0000256" key="2">
    <source>
        <dbReference type="ARBA" id="ARBA00022605"/>
    </source>
</evidence>
<dbReference type="FunFam" id="3.40.1160.10:FF:000006">
    <property type="entry name" value="Glutamate 5-kinase"/>
    <property type="match status" value="1"/>
</dbReference>
<dbReference type="PROSITE" id="PS50890">
    <property type="entry name" value="PUA"/>
    <property type="match status" value="1"/>
</dbReference>
<dbReference type="AlphaFoldDB" id="A0A6U4ICY5"/>
<evidence type="ECO:0000313" key="10">
    <source>
        <dbReference type="EMBL" id="CAD8952187.1"/>
    </source>
</evidence>
<dbReference type="PANTHER" id="PTHR11063:SF8">
    <property type="entry name" value="DELTA-1-PYRROLINE-5-CARBOXYLATE SYNTHASE"/>
    <property type="match status" value="1"/>
</dbReference>
<proteinExistence type="inferred from homology"/>
<dbReference type="PANTHER" id="PTHR11063">
    <property type="entry name" value="GLUTAMATE SEMIALDEHYDE DEHYDROGENASE"/>
    <property type="match status" value="1"/>
</dbReference>
<organism evidence="10">
    <name type="scientific">Hemiselmis andersenii</name>
    <name type="common">Cryptophyte alga</name>
    <dbReference type="NCBI Taxonomy" id="464988"/>
    <lineage>
        <taxon>Eukaryota</taxon>
        <taxon>Cryptophyceae</taxon>
        <taxon>Cryptomonadales</taxon>
        <taxon>Hemiselmidaceae</taxon>
        <taxon>Hemiselmis</taxon>
    </lineage>
</organism>
<evidence type="ECO:0000259" key="8">
    <source>
        <dbReference type="Pfam" id="PF00696"/>
    </source>
</evidence>
<evidence type="ECO:0000256" key="1">
    <source>
        <dbReference type="ARBA" id="ARBA00022490"/>
    </source>
</evidence>
<dbReference type="InterPro" id="IPR041739">
    <property type="entry name" value="G5K_ProB"/>
</dbReference>
<dbReference type="Pfam" id="PF00696">
    <property type="entry name" value="AA_kinase"/>
    <property type="match status" value="1"/>
</dbReference>
<dbReference type="InterPro" id="IPR011529">
    <property type="entry name" value="Glu_5kinase"/>
</dbReference>
<dbReference type="SUPFAM" id="SSF88697">
    <property type="entry name" value="PUA domain-like"/>
    <property type="match status" value="1"/>
</dbReference>
<dbReference type="GO" id="GO:0004350">
    <property type="term" value="F:glutamate-5-semialdehyde dehydrogenase activity"/>
    <property type="evidence" value="ECO:0007669"/>
    <property type="project" value="TreeGrafter"/>
</dbReference>
<gene>
    <name evidence="10" type="ORF">HAND00432_LOCUS6722</name>
    <name evidence="9" type="ORF">HAND1043_LOCUS22608</name>
</gene>
<dbReference type="GO" id="GO:0005737">
    <property type="term" value="C:cytoplasm"/>
    <property type="evidence" value="ECO:0007669"/>
    <property type="project" value="InterPro"/>
</dbReference>
<dbReference type="SUPFAM" id="SSF53633">
    <property type="entry name" value="Carbamate kinase-like"/>
    <property type="match status" value="1"/>
</dbReference>
<keyword evidence="5" id="KW-0547">Nucleotide-binding</keyword>
<dbReference type="GO" id="GO:0008652">
    <property type="term" value="P:amino acid biosynthetic process"/>
    <property type="evidence" value="ECO:0007669"/>
    <property type="project" value="UniProtKB-KW"/>
</dbReference>
<dbReference type="InterPro" id="IPR019797">
    <property type="entry name" value="Glutamate_5-kinase_CS"/>
</dbReference>
<dbReference type="Gene3D" id="3.40.1160.10">
    <property type="entry name" value="Acetylglutamate kinase-like"/>
    <property type="match status" value="1"/>
</dbReference>
<name>A0A6U4ICY5_HEMAN</name>